<evidence type="ECO:0000313" key="3">
    <source>
        <dbReference type="Proteomes" id="UP000663722"/>
    </source>
</evidence>
<feature type="signal peptide" evidence="1">
    <location>
        <begin position="1"/>
        <end position="26"/>
    </location>
</feature>
<accession>A0A975BPQ0</accession>
<dbReference type="InterPro" id="IPR025293">
    <property type="entry name" value="YfiR/HmsC-like"/>
</dbReference>
<dbReference type="KEGG" id="dmm:dnm_052110"/>
<dbReference type="RefSeq" id="WP_207677918.1">
    <property type="nucleotide sequence ID" value="NZ_CP061800.1"/>
</dbReference>
<dbReference type="AlphaFoldDB" id="A0A975BPQ0"/>
<organism evidence="2 3">
    <name type="scientific">Desulfonema magnum</name>
    <dbReference type="NCBI Taxonomy" id="45655"/>
    <lineage>
        <taxon>Bacteria</taxon>
        <taxon>Pseudomonadati</taxon>
        <taxon>Thermodesulfobacteriota</taxon>
        <taxon>Desulfobacteria</taxon>
        <taxon>Desulfobacterales</taxon>
        <taxon>Desulfococcaceae</taxon>
        <taxon>Desulfonema</taxon>
    </lineage>
</organism>
<dbReference type="Proteomes" id="UP000663722">
    <property type="component" value="Chromosome"/>
</dbReference>
<keyword evidence="3" id="KW-1185">Reference proteome</keyword>
<evidence type="ECO:0000256" key="1">
    <source>
        <dbReference type="SAM" id="SignalP"/>
    </source>
</evidence>
<proteinExistence type="predicted"/>
<name>A0A975BPQ0_9BACT</name>
<feature type="chain" id="PRO_5036810725" evidence="1">
    <location>
        <begin position="27"/>
        <end position="174"/>
    </location>
</feature>
<evidence type="ECO:0000313" key="2">
    <source>
        <dbReference type="EMBL" id="QTA89162.1"/>
    </source>
</evidence>
<protein>
    <submittedName>
        <fullName evidence="2">DUF4154</fullName>
    </submittedName>
</protein>
<reference evidence="2" key="1">
    <citation type="journal article" date="2021" name="Microb. Physiol.">
        <title>Proteogenomic Insights into the Physiology of Marine, Sulfate-Reducing, Filamentous Desulfonema limicola and Desulfonema magnum.</title>
        <authorList>
            <person name="Schnaars V."/>
            <person name="Wohlbrand L."/>
            <person name="Scheve S."/>
            <person name="Hinrichs C."/>
            <person name="Reinhardt R."/>
            <person name="Rabus R."/>
        </authorList>
    </citation>
    <scope>NUCLEOTIDE SEQUENCE</scope>
    <source>
        <strain evidence="2">4be13</strain>
    </source>
</reference>
<keyword evidence="1" id="KW-0732">Signal</keyword>
<sequence>MQKIFNKWDKFFIAITCLLSVCPAFAADIQKAPEQIQAAIFVKLLSFNEGLNNGGDISIHVIEDPHFAAEMKTIIGEKIGRSKLAIVSESSDLPSEKPSVIYIGDASKLDTVIRYTRANKVLSITGIPELVIRGVSLGVGISGRKPQILLNLSSSKAEDISWNHAILKVSTTFE</sequence>
<dbReference type="Pfam" id="PF13689">
    <property type="entry name" value="DUF4154"/>
    <property type="match status" value="1"/>
</dbReference>
<gene>
    <name evidence="2" type="ORF">dnm_052110</name>
</gene>
<dbReference type="EMBL" id="CP061800">
    <property type="protein sequence ID" value="QTA89162.1"/>
    <property type="molecule type" value="Genomic_DNA"/>
</dbReference>